<feature type="compositionally biased region" description="Basic residues" evidence="1">
    <location>
        <begin position="595"/>
        <end position="605"/>
    </location>
</feature>
<feature type="compositionally biased region" description="Pro residues" evidence="1">
    <location>
        <begin position="36"/>
        <end position="45"/>
    </location>
</feature>
<dbReference type="GO" id="GO:0071763">
    <property type="term" value="P:nuclear membrane organization"/>
    <property type="evidence" value="ECO:0007669"/>
    <property type="project" value="TreeGrafter"/>
</dbReference>
<accession>A0AAP0EYI1</accession>
<gene>
    <name evidence="2" type="ORF">Sjap_022886</name>
</gene>
<feature type="region of interest" description="Disordered" evidence="1">
    <location>
        <begin position="454"/>
        <end position="525"/>
    </location>
</feature>
<feature type="compositionally biased region" description="Basic and acidic residues" evidence="1">
    <location>
        <begin position="559"/>
        <end position="568"/>
    </location>
</feature>
<keyword evidence="3" id="KW-1185">Reference proteome</keyword>
<dbReference type="AlphaFoldDB" id="A0AAP0EYI1"/>
<reference evidence="2 3" key="1">
    <citation type="submission" date="2024-01" db="EMBL/GenBank/DDBJ databases">
        <title>Genome assemblies of Stephania.</title>
        <authorList>
            <person name="Yang L."/>
        </authorList>
    </citation>
    <scope>NUCLEOTIDE SEQUENCE [LARGE SCALE GENOMIC DNA]</scope>
    <source>
        <strain evidence="2">QJT</strain>
        <tissue evidence="2">Leaf</tissue>
    </source>
</reference>
<dbReference type="EMBL" id="JBBNAE010000009">
    <property type="protein sequence ID" value="KAK9097389.1"/>
    <property type="molecule type" value="Genomic_DNA"/>
</dbReference>
<name>A0AAP0EYI1_9MAGN</name>
<evidence type="ECO:0000313" key="2">
    <source>
        <dbReference type="EMBL" id="KAK9097389.1"/>
    </source>
</evidence>
<organism evidence="2 3">
    <name type="scientific">Stephania japonica</name>
    <dbReference type="NCBI Taxonomy" id="461633"/>
    <lineage>
        <taxon>Eukaryota</taxon>
        <taxon>Viridiplantae</taxon>
        <taxon>Streptophyta</taxon>
        <taxon>Embryophyta</taxon>
        <taxon>Tracheophyta</taxon>
        <taxon>Spermatophyta</taxon>
        <taxon>Magnoliopsida</taxon>
        <taxon>Ranunculales</taxon>
        <taxon>Menispermaceae</taxon>
        <taxon>Menispermoideae</taxon>
        <taxon>Cissampelideae</taxon>
        <taxon>Stephania</taxon>
    </lineage>
</organism>
<evidence type="ECO:0000256" key="1">
    <source>
        <dbReference type="SAM" id="MobiDB-lite"/>
    </source>
</evidence>
<evidence type="ECO:0000313" key="3">
    <source>
        <dbReference type="Proteomes" id="UP001417504"/>
    </source>
</evidence>
<protein>
    <submittedName>
        <fullName evidence="2">Uncharacterized protein</fullName>
    </submittedName>
</protein>
<feature type="region of interest" description="Disordered" evidence="1">
    <location>
        <begin position="548"/>
        <end position="605"/>
    </location>
</feature>
<feature type="region of interest" description="Disordered" evidence="1">
    <location>
        <begin position="1"/>
        <end position="47"/>
    </location>
</feature>
<comment type="caution">
    <text evidence="2">The sequence shown here is derived from an EMBL/GenBank/DDBJ whole genome shotgun (WGS) entry which is preliminary data.</text>
</comment>
<sequence length="605" mass="65526">MDAIFRARRSGPERSGGKITRGRRIGAAPSPYARPTLPPPPPPPENTRWLLGFVGPATWTIASGAGRLISSLFRSDSSGSSSSEDDGSSTGSSSGFWIKLGSFEVLLKGGFENSWVATKNGSEDEISEERGDNLNQIDTEKNAAKIAIEQLIRQETFTRDECDRLTRMIQSRVVEYTDAQKEKDALQNEFYDRTIGSNYEFPRAFQSGLLGRASPTGPTRSFLANEFDPLSPRSIDLGVHSPDFHNTAVAEAEIGSPVLVAKSYMRTRSPWGSPLLNNVGLKSPSAIWTETPHSLGGHSFSSQFLKRKSLEDSWDALDGARRVRFKQGEGVSIKSSVLELERRISPASLILEKGEVEVGVIADDIERLAANGVLPSGQSVAISDKTQDIGGERWAEEEEVTASVTNEPTVPVVGQPAGPPGQLTEVVGSEVQFRSTENLVPVLRGYRERTNGSVKFNIAGPRSPGGSSSNHIVETRSRDKVLTNGFPLSTSSLPAASNGESSLRNESNKNEGDSNSHSIQDGKLSKSIPIEETCELLSETSVDIPVIDDTDSLASGSHDSSRHIKEAPKIGNKPVPNRAKVKKGVPKQHDNRVSKYSRRIRGRGN</sequence>
<feature type="compositionally biased region" description="Polar residues" evidence="1">
    <location>
        <begin position="486"/>
        <end position="505"/>
    </location>
</feature>
<dbReference type="PANTHER" id="PTHR33416">
    <property type="entry name" value="NUCLEAR PORE COMPLEX PROTEIN NUP1"/>
    <property type="match status" value="1"/>
</dbReference>
<dbReference type="Proteomes" id="UP001417504">
    <property type="component" value="Unassembled WGS sequence"/>
</dbReference>
<proteinExistence type="predicted"/>
<dbReference type="PANTHER" id="PTHR33416:SF17">
    <property type="entry name" value="PROTEIN KAKU4"/>
    <property type="match status" value="1"/>
</dbReference>
<dbReference type="GO" id="GO:0005635">
    <property type="term" value="C:nuclear envelope"/>
    <property type="evidence" value="ECO:0007669"/>
    <property type="project" value="TreeGrafter"/>
</dbReference>